<keyword evidence="1" id="KW-1133">Transmembrane helix</keyword>
<name>A0ABR7FRF9_9FIRM</name>
<comment type="caution">
    <text evidence="2">The sequence shown here is derived from an EMBL/GenBank/DDBJ whole genome shotgun (WGS) entry which is preliminary data.</text>
</comment>
<dbReference type="Proteomes" id="UP000635828">
    <property type="component" value="Unassembled WGS sequence"/>
</dbReference>
<protein>
    <recommendedName>
        <fullName evidence="4">HlyD family efflux transporter periplasmic adaptor subunit</fullName>
    </recommendedName>
</protein>
<dbReference type="RefSeq" id="WP_024727386.1">
    <property type="nucleotide sequence ID" value="NZ_JACOOS010000005.1"/>
</dbReference>
<sequence length="232" mass="25391">MKDKTMQLKKTTKDRKILMTIAAAAILTLLFGILLVQFLVPQRTTVYVFKSGYNAGTALKENMVSPMQVDSKIIVAGNRYDAGNQYVTAAEMRKILKKGDSLRVEVSKGMTLTTSMLTAAGGTSVEANMKKSSIAVTVPVTNITGVTKEIRPGTYVNVYVSTEIGTSLLYEKMRVLEVYKSNGDLTGVSLETNQEQSMKLIYSGKYGEIHLGIIDSSGYQFNEGENIYKPGN</sequence>
<evidence type="ECO:0008006" key="4">
    <source>
        <dbReference type="Google" id="ProtNLM"/>
    </source>
</evidence>
<reference evidence="2 3" key="1">
    <citation type="submission" date="2020-08" db="EMBL/GenBank/DDBJ databases">
        <title>Genome public.</title>
        <authorList>
            <person name="Liu C."/>
            <person name="Sun Q."/>
        </authorList>
    </citation>
    <scope>NUCLEOTIDE SEQUENCE [LARGE SCALE GENOMIC DNA]</scope>
    <source>
        <strain evidence="2 3">NSJ-7</strain>
    </source>
</reference>
<feature type="transmembrane region" description="Helical" evidence="1">
    <location>
        <begin position="21"/>
        <end position="40"/>
    </location>
</feature>
<gene>
    <name evidence="2" type="ORF">H8S22_06215</name>
</gene>
<keyword evidence="1" id="KW-0812">Transmembrane</keyword>
<proteinExistence type="predicted"/>
<dbReference type="EMBL" id="JACOOS010000005">
    <property type="protein sequence ID" value="MBC5677215.1"/>
    <property type="molecule type" value="Genomic_DNA"/>
</dbReference>
<evidence type="ECO:0000256" key="1">
    <source>
        <dbReference type="SAM" id="Phobius"/>
    </source>
</evidence>
<accession>A0ABR7FRF9</accession>
<evidence type="ECO:0000313" key="3">
    <source>
        <dbReference type="Proteomes" id="UP000635828"/>
    </source>
</evidence>
<organism evidence="2 3">
    <name type="scientific">Anaerostipes hominis</name>
    <name type="common">ex Liu et al. 2021</name>
    <dbReference type="NCBI Taxonomy" id="2763018"/>
    <lineage>
        <taxon>Bacteria</taxon>
        <taxon>Bacillati</taxon>
        <taxon>Bacillota</taxon>
        <taxon>Clostridia</taxon>
        <taxon>Lachnospirales</taxon>
        <taxon>Lachnospiraceae</taxon>
        <taxon>Anaerostipes</taxon>
    </lineage>
</organism>
<keyword evidence="1" id="KW-0472">Membrane</keyword>
<keyword evidence="3" id="KW-1185">Reference proteome</keyword>
<evidence type="ECO:0000313" key="2">
    <source>
        <dbReference type="EMBL" id="MBC5677215.1"/>
    </source>
</evidence>